<accession>A0A367JB67</accession>
<gene>
    <name evidence="1" type="ORF">CU098_004834</name>
</gene>
<evidence type="ECO:0000313" key="1">
    <source>
        <dbReference type="EMBL" id="RCH87202.1"/>
    </source>
</evidence>
<dbReference type="Proteomes" id="UP000253551">
    <property type="component" value="Unassembled WGS sequence"/>
</dbReference>
<proteinExistence type="predicted"/>
<evidence type="ECO:0000313" key="2">
    <source>
        <dbReference type="Proteomes" id="UP000253551"/>
    </source>
</evidence>
<comment type="caution">
    <text evidence="1">The sequence shown here is derived from an EMBL/GenBank/DDBJ whole genome shotgun (WGS) entry which is preliminary data.</text>
</comment>
<dbReference type="AlphaFoldDB" id="A0A367JB67"/>
<organism evidence="1 2">
    <name type="scientific">Rhizopus stolonifer</name>
    <name type="common">Rhizopus nigricans</name>
    <dbReference type="NCBI Taxonomy" id="4846"/>
    <lineage>
        <taxon>Eukaryota</taxon>
        <taxon>Fungi</taxon>
        <taxon>Fungi incertae sedis</taxon>
        <taxon>Mucoromycota</taxon>
        <taxon>Mucoromycotina</taxon>
        <taxon>Mucoromycetes</taxon>
        <taxon>Mucorales</taxon>
        <taxon>Mucorineae</taxon>
        <taxon>Rhizopodaceae</taxon>
        <taxon>Rhizopus</taxon>
    </lineage>
</organism>
<reference evidence="1 2" key="1">
    <citation type="journal article" date="2018" name="G3 (Bethesda)">
        <title>Phylogenetic and Phylogenomic Definition of Rhizopus Species.</title>
        <authorList>
            <person name="Gryganskyi A.P."/>
            <person name="Golan J."/>
            <person name="Dolatabadi S."/>
            <person name="Mondo S."/>
            <person name="Robb S."/>
            <person name="Idnurm A."/>
            <person name="Muszewska A."/>
            <person name="Steczkiewicz K."/>
            <person name="Masonjones S."/>
            <person name="Liao H.L."/>
            <person name="Gajdeczka M.T."/>
            <person name="Anike F."/>
            <person name="Vuek A."/>
            <person name="Anishchenko I.M."/>
            <person name="Voigt K."/>
            <person name="de Hoog G.S."/>
            <person name="Smith M.E."/>
            <person name="Heitman J."/>
            <person name="Vilgalys R."/>
            <person name="Stajich J.E."/>
        </authorList>
    </citation>
    <scope>NUCLEOTIDE SEQUENCE [LARGE SCALE GENOMIC DNA]</scope>
    <source>
        <strain evidence="1 2">LSU 92-RS-03</strain>
    </source>
</reference>
<keyword evidence="2" id="KW-1185">Reference proteome</keyword>
<dbReference type="EMBL" id="PJQM01003767">
    <property type="protein sequence ID" value="RCH87202.1"/>
    <property type="molecule type" value="Genomic_DNA"/>
</dbReference>
<protein>
    <submittedName>
        <fullName evidence="1">Uncharacterized protein</fullName>
    </submittedName>
</protein>
<sequence length="162" mass="18585">MRPPLPSLPPNSPNLHTSQIQIHQKMRLMIWNLGDFDISAVLVGFRKHSLNLHHRFLSPHNLGKMVINHTFLFDGNDDKGSSHTKPDIKYSALIKQHKIDFLVIEVKCPNSNANDDLFKLSIELQILLNHLINVGIDSPVVFGILVYDKHYMFVSTYYEAML</sequence>
<name>A0A367JB67_RHIST</name>
<dbReference type="OrthoDB" id="2288273at2759"/>